<feature type="non-terminal residue" evidence="4">
    <location>
        <position position="1"/>
    </location>
</feature>
<feature type="signal peptide" evidence="2">
    <location>
        <begin position="1"/>
        <end position="17"/>
    </location>
</feature>
<dbReference type="VEuPathDB" id="HostDB:ENSG00000184500"/>
<evidence type="ECO:0007829" key="6">
    <source>
        <dbReference type="PeptideAtlas" id="A0A3B3ITZ7"/>
    </source>
</evidence>
<evidence type="ECO:0000256" key="1">
    <source>
        <dbReference type="ARBA" id="ARBA00023157"/>
    </source>
</evidence>
<accession>A0A3B3ITZ7</accession>
<evidence type="ECO:0000256" key="2">
    <source>
        <dbReference type="SAM" id="SignalP"/>
    </source>
</evidence>
<keyword evidence="5" id="KW-1185">Reference proteome</keyword>
<reference evidence="4" key="4">
    <citation type="submission" date="2025-08" db="UniProtKB">
        <authorList>
            <consortium name="Ensembl"/>
        </authorList>
    </citation>
    <scope>IDENTIFICATION</scope>
</reference>
<evidence type="ECO:0000313" key="5">
    <source>
        <dbReference type="Proteomes" id="UP000005640"/>
    </source>
</evidence>
<dbReference type="GeneTree" id="ENSGT00940000154035"/>
<feature type="chain" id="PRO_5017379972" evidence="2">
    <location>
        <begin position="18"/>
        <end position="105"/>
    </location>
</feature>
<dbReference type="Gene3D" id="4.10.740.10">
    <property type="entry name" value="Coagulation Factor IX"/>
    <property type="match status" value="1"/>
</dbReference>
<dbReference type="OrthoDB" id="4062651at2759"/>
<reference evidence="4 5" key="3">
    <citation type="journal article" date="2006" name="Nature">
        <title>The DNA sequence, annotation and analysis of human chromosome 3.</title>
        <authorList>
            <person name="Muzny D.M."/>
            <person name="Scherer S.E."/>
            <person name="Kaul R."/>
            <person name="Wang J."/>
            <person name="Yu J."/>
            <person name="Sudbrak R."/>
            <person name="Buhay C.J."/>
            <person name="Chen R."/>
            <person name="Cree A."/>
            <person name="Ding Y."/>
            <person name="Dugan-Rocha S."/>
            <person name="Gill R."/>
            <person name="Gunaratne P."/>
            <person name="Harris R.A."/>
            <person name="Hawes A.C."/>
            <person name="Hernandez J."/>
            <person name="Hodgson A.V."/>
            <person name="Hume J."/>
            <person name="Jackson A."/>
            <person name="Khan Z.M."/>
            <person name="Kovar-Smith C."/>
            <person name="Lewis L.R."/>
            <person name="Lozado R.J."/>
            <person name="Metzker M.L."/>
            <person name="Milosavljevic A."/>
            <person name="Miner G.R."/>
            <person name="Morgan M.B."/>
            <person name="Nazareth L.V."/>
            <person name="Scott G."/>
            <person name="Sodergren E."/>
            <person name="Song X.Z."/>
            <person name="Steffen D."/>
            <person name="Wei S."/>
            <person name="Wheeler D.A."/>
            <person name="Wright M.W."/>
            <person name="Worley K.C."/>
            <person name="Yuan Y."/>
            <person name="Zhang Z."/>
            <person name="Adams C.Q."/>
            <person name="Ansari-Lari M.A."/>
            <person name="Ayele M."/>
            <person name="Brown M.J."/>
            <person name="Chen G."/>
            <person name="Chen Z."/>
            <person name="Clendenning J."/>
            <person name="Clerc-Blankenburg K.P."/>
            <person name="Chen R."/>
            <person name="Chen Z."/>
            <person name="Davis C."/>
            <person name="Delgado O."/>
            <person name="Dinh H.H."/>
            <person name="Dong W."/>
            <person name="Draper H."/>
            <person name="Ernst S."/>
            <person name="Fu G."/>
            <person name="Gonzalez-Garay M.L."/>
            <person name="Garcia D.K."/>
            <person name="Gillett W."/>
            <person name="Gu J."/>
            <person name="Hao B."/>
            <person name="Haugen E."/>
            <person name="Havlak P."/>
            <person name="He X."/>
            <person name="Hennig S."/>
            <person name="Hu S."/>
            <person name="Huang W."/>
            <person name="Jackson L.R."/>
            <person name="Jacob L.S."/>
            <person name="Kelly S.H."/>
            <person name="Kube M."/>
            <person name="Levy R."/>
            <person name="Li Z."/>
            <person name="Liu B."/>
            <person name="Liu J."/>
            <person name="Liu W."/>
            <person name="Lu J."/>
            <person name="Maheshwari M."/>
            <person name="Nguyen B.V."/>
            <person name="Okwuonu G.O."/>
            <person name="Palmeiri A."/>
            <person name="Pasternak S."/>
            <person name="Perez L.M."/>
            <person name="Phelps K.A."/>
            <person name="Plopper F.J."/>
            <person name="Qiang B."/>
            <person name="Raymond C."/>
            <person name="Rodriguez R."/>
            <person name="Saenphimmachak C."/>
            <person name="Santibanez J."/>
            <person name="Shen H."/>
            <person name="Shen Y."/>
            <person name="Subramanian S."/>
            <person name="Tabor P.E."/>
            <person name="Verduzco D."/>
            <person name="Waldron L."/>
            <person name="Wang J."/>
            <person name="Wang J."/>
            <person name="Wang Q."/>
            <person name="Williams G.A."/>
            <person name="Wong G.K."/>
            <person name="Yao Z."/>
            <person name="Zhang J."/>
            <person name="Zhang X."/>
            <person name="Zhao G."/>
            <person name="Zhou J."/>
            <person name="Zhou Y."/>
            <person name="Nelson D."/>
            <person name="Lehrach H."/>
            <person name="Reinhardt R."/>
            <person name="Naylor S.L."/>
            <person name="Yang H."/>
            <person name="Olson M."/>
            <person name="Weinstock G."/>
            <person name="Gibbs R.A."/>
        </authorList>
    </citation>
    <scope>NUCLEOTIDE SEQUENCE [LARGE SCALE GENOMIC DNA]</scope>
</reference>
<evidence type="ECO:0000313" key="4">
    <source>
        <dbReference type="Ensembl" id="ENSP00000497962.1"/>
    </source>
</evidence>
<reference evidence="4" key="5">
    <citation type="submission" date="2025-09" db="UniProtKB">
        <authorList>
            <consortium name="Ensembl"/>
        </authorList>
    </citation>
    <scope>IDENTIFICATION</scope>
</reference>
<gene>
    <name evidence="4" type="primary">PROS1</name>
</gene>
<protein>
    <submittedName>
        <fullName evidence="4">Protein S</fullName>
    </submittedName>
</protein>
<dbReference type="OpenTargets" id="ENSG00000184500"/>
<dbReference type="PANTHER" id="PTHR24278:SF28">
    <property type="entry name" value="COAGULATION FACTOR X"/>
    <property type="match status" value="1"/>
</dbReference>
<dbReference type="InterPro" id="IPR000294">
    <property type="entry name" value="GLA_domain"/>
</dbReference>
<dbReference type="FunFam" id="4.10.740.10:FF:000001">
    <property type="entry name" value="vitamin K-dependent protein S"/>
    <property type="match status" value="1"/>
</dbReference>
<keyword evidence="1" id="KW-1015">Disulfide bond</keyword>
<dbReference type="PROSITE" id="PS50998">
    <property type="entry name" value="GLA_2"/>
    <property type="match status" value="1"/>
</dbReference>
<dbReference type="InterPro" id="IPR017857">
    <property type="entry name" value="Coagulation_fac-like_Gla_dom"/>
</dbReference>
<name>A0A3B3ITZ7_HUMAN</name>
<proteinExistence type="evidence at protein level"/>
<dbReference type="ExpressionAtlas" id="A0A3B3ITZ7">
    <property type="expression patterns" value="baseline and differential"/>
</dbReference>
<evidence type="ECO:0007829" key="7">
    <source>
        <dbReference type="ProteomicsDB" id="A0A3B3ITZ7"/>
    </source>
</evidence>
<dbReference type="PROSITE" id="PS00011">
    <property type="entry name" value="GLA_1"/>
    <property type="match status" value="1"/>
</dbReference>
<dbReference type="MassIVE" id="A0A3B3ITZ7"/>
<dbReference type="EMBL" id="AC117474">
    <property type="status" value="NOT_ANNOTATED_CDS"/>
    <property type="molecule type" value="Genomic_DNA"/>
</dbReference>
<dbReference type="Ensembl" id="ENST00000649103.1">
    <property type="protein sequence ID" value="ENSP00000497962.1"/>
    <property type="gene ID" value="ENSG00000184500.16"/>
</dbReference>
<dbReference type="GO" id="GO:0005509">
    <property type="term" value="F:calcium ion binding"/>
    <property type="evidence" value="ECO:0007669"/>
    <property type="project" value="InterPro"/>
</dbReference>
<dbReference type="AlphaFoldDB" id="A0A3B3ITZ7"/>
<evidence type="ECO:0000259" key="3">
    <source>
        <dbReference type="PROSITE" id="PS50998"/>
    </source>
</evidence>
<feature type="domain" description="Gla" evidence="3">
    <location>
        <begin position="34"/>
        <end position="80"/>
    </location>
</feature>
<dbReference type="SMR" id="A0A3B3ITZ7"/>
<dbReference type="ChiTaRS" id="PROS1">
    <property type="organism name" value="human"/>
</dbReference>
<dbReference type="InterPro" id="IPR050442">
    <property type="entry name" value="Peptidase_S1_coag_factors"/>
</dbReference>
<dbReference type="GO" id="GO:0005576">
    <property type="term" value="C:extracellular region"/>
    <property type="evidence" value="ECO:0007669"/>
    <property type="project" value="InterPro"/>
</dbReference>
<reference evidence="4 5" key="1">
    <citation type="journal article" date="2001" name="Nature">
        <title>Initial sequencing and analysis of the human genome.</title>
        <authorList>
            <consortium name="International Human Genome Sequencing Consortium"/>
            <person name="Lander E.S."/>
            <person name="Linton L.M."/>
            <person name="Birren B."/>
            <person name="Nusbaum C."/>
            <person name="Zody M.C."/>
            <person name="Baldwin J."/>
            <person name="Devon K."/>
            <person name="Dewar K."/>
            <person name="Doyle M."/>
            <person name="FitzHugh W."/>
            <person name="Funke R."/>
            <person name="Gage D."/>
            <person name="Harris K."/>
            <person name="Heaford A."/>
            <person name="Howland J."/>
            <person name="Kann L."/>
            <person name="Lehoczky J."/>
            <person name="LeVine R."/>
            <person name="McEwan P."/>
            <person name="McKernan K."/>
            <person name="Meldrim J."/>
            <person name="Mesirov J.P."/>
            <person name="Miranda C."/>
            <person name="Morris W."/>
            <person name="Naylor J."/>
            <person name="Raymond C."/>
            <person name="Rosetti M."/>
            <person name="Santos R."/>
            <person name="Sheridan A."/>
            <person name="Sougnez C."/>
            <person name="Stange-Thomann N."/>
            <person name="Stojanovic N."/>
            <person name="Subramanian A."/>
            <person name="Wyman D."/>
            <person name="Rogers J."/>
            <person name="Sulston J."/>
            <person name="Ainscough R."/>
            <person name="Beck S."/>
            <person name="Bentley D."/>
            <person name="Burton J."/>
            <person name="Clee C."/>
            <person name="Carter N."/>
            <person name="Coulson A."/>
            <person name="Deadman R."/>
            <person name="Deloukas P."/>
            <person name="Dunham A."/>
            <person name="Dunham I."/>
            <person name="Durbin R."/>
            <person name="French L."/>
            <person name="Grafham D."/>
            <person name="Gregory S."/>
            <person name="Hubbard T."/>
            <person name="Humphray S."/>
            <person name="Hunt A."/>
            <person name="Jones M."/>
            <person name="Lloyd C."/>
            <person name="McMurray A."/>
            <person name="Matthews L."/>
            <person name="Mercer S."/>
            <person name="Milne S."/>
            <person name="Mullikin J.C."/>
            <person name="Mungall A."/>
            <person name="Plumb R."/>
            <person name="Ross M."/>
            <person name="Shownkeen R."/>
            <person name="Sims S."/>
            <person name="Waterston R.H."/>
            <person name="Wilson R.K."/>
            <person name="Hillier L.W."/>
            <person name="McPherson J.D."/>
            <person name="Marra M.A."/>
            <person name="Mardis E.R."/>
            <person name="Fulton L.A."/>
            <person name="Chinwalla A.T."/>
            <person name="Pepin K.H."/>
            <person name="Gish W.R."/>
            <person name="Chissoe S.L."/>
            <person name="Wendl M.C."/>
            <person name="Delehaunty K.D."/>
            <person name="Miner T.L."/>
            <person name="Delehaunty A."/>
            <person name="Kramer J.B."/>
            <person name="Cook L.L."/>
            <person name="Fulton R.S."/>
            <person name="Johnson D.L."/>
            <person name="Minx P.J."/>
            <person name="Clifton S.W."/>
            <person name="Hawkins T."/>
            <person name="Branscomb E."/>
            <person name="Predki P."/>
            <person name="Richardson P."/>
            <person name="Wenning S."/>
            <person name="Slezak T."/>
            <person name="Doggett N."/>
            <person name="Cheng J.F."/>
            <person name="Olsen A."/>
            <person name="Lucas S."/>
            <person name="Elkin C."/>
            <person name="Uberbacher E."/>
            <person name="Frazier M."/>
            <person name="Gibbs R.A."/>
            <person name="Muzny D.M."/>
            <person name="Scherer S.E."/>
            <person name="Bouck J.B."/>
            <person name="Sodergren E.J."/>
            <person name="Worley K.C."/>
            <person name="Rives C.M."/>
            <person name="Gorrell J.H."/>
            <person name="Metzker M.L."/>
            <person name="Naylor S.L."/>
            <person name="Kucherlapati R.S."/>
            <person name="Nelson D.L."/>
            <person name="Weinstock G.M."/>
            <person name="Sakaki Y."/>
            <person name="Fujiyama A."/>
            <person name="Hattori M."/>
            <person name="Yada T."/>
            <person name="Toyoda A."/>
            <person name="Itoh T."/>
            <person name="Kawagoe C."/>
            <person name="Watanabe H."/>
            <person name="Totoki Y."/>
            <person name="Taylor T."/>
            <person name="Weissenbach J."/>
            <person name="Heilig R."/>
            <person name="Saurin W."/>
            <person name="Artiguenave F."/>
            <person name="Brottier P."/>
            <person name="Bruls T."/>
            <person name="Pelletier E."/>
            <person name="Robert C."/>
            <person name="Wincker P."/>
            <person name="Smith D.R."/>
            <person name="Doucette-Stamm L."/>
            <person name="Rubenfield M."/>
            <person name="Weinstock K."/>
            <person name="Lee H.M."/>
            <person name="Dubois J."/>
            <person name="Rosenthal A."/>
            <person name="Platzer M."/>
            <person name="Nyakatura G."/>
            <person name="Taudien S."/>
            <person name="Rump A."/>
            <person name="Yang H."/>
            <person name="Yu J."/>
            <person name="Wang J."/>
            <person name="Huang G."/>
            <person name="Gu J."/>
            <person name="Hood L."/>
            <person name="Rowen L."/>
            <person name="Madan A."/>
            <person name="Qin S."/>
            <person name="Davis R.W."/>
            <person name="Federspiel N.A."/>
            <person name="Abola A.P."/>
            <person name="Proctor M.J."/>
            <person name="Myers R.M."/>
            <person name="Schmutz J."/>
            <person name="Dickson M."/>
            <person name="Grimwood J."/>
            <person name="Cox D.R."/>
            <person name="Olson M.V."/>
            <person name="Kaul R."/>
            <person name="Raymond C."/>
            <person name="Shimizu N."/>
            <person name="Kawasaki K."/>
            <person name="Minoshima S."/>
            <person name="Evans G.A."/>
            <person name="Athanasiou M."/>
            <person name="Schultz R."/>
            <person name="Roe B.A."/>
            <person name="Chen F."/>
            <person name="Pan H."/>
            <person name="Ramser J."/>
            <person name="Lehrach H."/>
            <person name="Reinhardt R."/>
            <person name="McCombie W.R."/>
            <person name="de la Bastide M."/>
            <person name="Dedhia N."/>
            <person name="Blocker H."/>
            <person name="Hornischer K."/>
            <person name="Nordsiek G."/>
            <person name="Agarwala R."/>
            <person name="Aravind L."/>
            <person name="Bailey J.A."/>
            <person name="Bateman A."/>
            <person name="Batzoglou S."/>
            <person name="Birney E."/>
            <person name="Bork P."/>
            <person name="Brown D.G."/>
            <person name="Burge C.B."/>
            <person name="Cerutti L."/>
            <person name="Chen H.C."/>
            <person name="Church D."/>
            <person name="Clamp M."/>
            <person name="Copley R.R."/>
            <person name="Doerks T."/>
            <person name="Eddy S.R."/>
            <person name="Eichler E.E."/>
            <person name="Furey T.S."/>
            <person name="Galagan J."/>
            <person name="Gilbert J.G."/>
            <person name="Harmon C."/>
            <person name="Hayashizaki Y."/>
            <person name="Haussler D."/>
            <person name="Hermjakob H."/>
            <person name="Hokamp K."/>
            <person name="Jang W."/>
            <person name="Johnson L.S."/>
            <person name="Jones T.A."/>
            <person name="Kasif S."/>
            <person name="Kaspryzk A."/>
            <person name="Kennedy S."/>
            <person name="Kent W.J."/>
            <person name="Kitts P."/>
            <person name="Koonin E.V."/>
            <person name="Korf I."/>
            <person name="Kulp D."/>
            <person name="Lancet D."/>
            <person name="Lowe T.M."/>
            <person name="McLysaght A."/>
            <person name="Mikkelsen T."/>
            <person name="Moran J.V."/>
            <person name="Mulder N."/>
            <person name="Pollara V.J."/>
            <person name="Ponting C.P."/>
            <person name="Schuler G."/>
            <person name="Schultz J."/>
            <person name="Slater G."/>
            <person name="Smit A.F."/>
            <person name="Stupka E."/>
            <person name="Szustakowski J."/>
            <person name="Thierry-Mieg D."/>
            <person name="Thierry-Mieg J."/>
            <person name="Wagner L."/>
            <person name="Wallis J."/>
            <person name="Wheeler R."/>
            <person name="Williams A."/>
            <person name="Wolf Y.I."/>
            <person name="Wolfe K.H."/>
            <person name="Yang S.P."/>
            <person name="Yeh R.F."/>
            <person name="Collins F."/>
            <person name="Guyer M.S."/>
            <person name="Peterson J."/>
            <person name="Felsenfeld A."/>
            <person name="Wetterstrand K.A."/>
            <person name="Patrinos A."/>
            <person name="Morgan M.J."/>
            <person name="de Jong P."/>
            <person name="Catanese J.J."/>
            <person name="Osoegawa K."/>
            <person name="Shizuya H."/>
            <person name="Choi S."/>
            <person name="Chen Y.J."/>
        </authorList>
    </citation>
    <scope>NUCLEOTIDE SEQUENCE [LARGE SCALE GENOMIC DNA]</scope>
</reference>
<dbReference type="SMART" id="SM00069">
    <property type="entry name" value="GLA"/>
    <property type="match status" value="1"/>
</dbReference>
<dbReference type="InterPro" id="IPR035972">
    <property type="entry name" value="GLA-like_dom_SF"/>
</dbReference>
<dbReference type="PANTHER" id="PTHR24278">
    <property type="entry name" value="COAGULATION FACTOR"/>
    <property type="match status" value="1"/>
</dbReference>
<dbReference type="Ensembl" id="ENST00000649103.1">
    <property type="protein sequence ID" value="ENSP00000497962.1"/>
    <property type="gene ID" value="ENSG00000184500.17"/>
</dbReference>
<dbReference type="Proteomes" id="UP000005640">
    <property type="component" value="Chromosome 3"/>
</dbReference>
<reference evidence="4 5" key="2">
    <citation type="journal article" date="2004" name="Nature">
        <title>Finishing the euchromatic sequence of the human genome.</title>
        <authorList>
            <consortium name="International Human Genome Sequencing Consortium"/>
        </authorList>
    </citation>
    <scope>NUCLEOTIDE SEQUENCE [LARGE SCALE GENOMIC DNA]</scope>
</reference>
<dbReference type="HGNC" id="HGNC:9456">
    <property type="gene designation" value="PROS1"/>
</dbReference>
<keyword evidence="2" id="KW-0732">Signal</keyword>
<dbReference type="Pfam" id="PF00594">
    <property type="entry name" value="Gla"/>
    <property type="match status" value="1"/>
</dbReference>
<dbReference type="SUPFAM" id="SSF57630">
    <property type="entry name" value="GLA-domain"/>
    <property type="match status" value="1"/>
</dbReference>
<organism evidence="4 5">
    <name type="scientific">Homo sapiens</name>
    <name type="common">Human</name>
    <dbReference type="NCBI Taxonomy" id="9606"/>
    <lineage>
        <taxon>Eukaryota</taxon>
        <taxon>Metazoa</taxon>
        <taxon>Chordata</taxon>
        <taxon>Craniata</taxon>
        <taxon>Vertebrata</taxon>
        <taxon>Euteleostomi</taxon>
        <taxon>Mammalia</taxon>
        <taxon>Eutheria</taxon>
        <taxon>Euarchontoglires</taxon>
        <taxon>Primates</taxon>
        <taxon>Haplorrhini</taxon>
        <taxon>Catarrhini</taxon>
        <taxon>Hominidae</taxon>
        <taxon>Homo</taxon>
    </lineage>
</organism>
<keyword evidence="6 7" id="KW-1267">Proteomics identification</keyword>
<dbReference type="PRINTS" id="PR00001">
    <property type="entry name" value="GLABLOOD"/>
</dbReference>
<dbReference type="EMBL" id="AC144562">
    <property type="status" value="NOT_ANNOTATED_CDS"/>
    <property type="molecule type" value="Genomic_DNA"/>
</dbReference>
<dbReference type="Bgee" id="ENSG00000184500">
    <property type="expression patterns" value="Expressed in choroid plexus epithelium and 196 other cell types or tissues"/>
</dbReference>
<sequence length="105" mass="11907">CGALLACLLLVLPVSEANFLSKQQASQVLVRKRRANSLLEETKQGNLERECIEELCNKEEAREVFENDPETDYFYPKYLAPCCVTQAGVLWPALSSLQLLSPWFK</sequence>